<keyword evidence="3" id="KW-1185">Reference proteome</keyword>
<sequence length="46" mass="5074">MGILTALFAFISLHPHETGRLAAQNTTTPKLNRYGSRNRAAMTESQ</sequence>
<evidence type="ECO:0000256" key="1">
    <source>
        <dbReference type="SAM" id="MobiDB-lite"/>
    </source>
</evidence>
<comment type="caution">
    <text evidence="2">The sequence shown here is derived from an EMBL/GenBank/DDBJ whole genome shotgun (WGS) entry which is preliminary data.</text>
</comment>
<dbReference type="Proteomes" id="UP001597262">
    <property type="component" value="Unassembled WGS sequence"/>
</dbReference>
<evidence type="ECO:0000313" key="3">
    <source>
        <dbReference type="Proteomes" id="UP001597262"/>
    </source>
</evidence>
<evidence type="ECO:0000313" key="2">
    <source>
        <dbReference type="EMBL" id="MFD1175442.1"/>
    </source>
</evidence>
<name>A0ABW3RT37_9BACL</name>
<dbReference type="EMBL" id="JBHTLM010000002">
    <property type="protein sequence ID" value="MFD1175442.1"/>
    <property type="molecule type" value="Genomic_DNA"/>
</dbReference>
<reference evidence="3" key="1">
    <citation type="journal article" date="2019" name="Int. J. Syst. Evol. Microbiol.">
        <title>The Global Catalogue of Microorganisms (GCM) 10K type strain sequencing project: providing services to taxonomists for standard genome sequencing and annotation.</title>
        <authorList>
            <consortium name="The Broad Institute Genomics Platform"/>
            <consortium name="The Broad Institute Genome Sequencing Center for Infectious Disease"/>
            <person name="Wu L."/>
            <person name="Ma J."/>
        </authorList>
    </citation>
    <scope>NUCLEOTIDE SEQUENCE [LARGE SCALE GENOMIC DNA]</scope>
    <source>
        <strain evidence="3">CCUG 59189</strain>
    </source>
</reference>
<accession>A0ABW3RT37</accession>
<proteinExistence type="predicted"/>
<gene>
    <name evidence="2" type="ORF">ACFQ3W_03895</name>
</gene>
<organism evidence="2 3">
    <name type="scientific">Paenibacillus puldeungensis</name>
    <dbReference type="NCBI Taxonomy" id="696536"/>
    <lineage>
        <taxon>Bacteria</taxon>
        <taxon>Bacillati</taxon>
        <taxon>Bacillota</taxon>
        <taxon>Bacilli</taxon>
        <taxon>Bacillales</taxon>
        <taxon>Paenibacillaceae</taxon>
        <taxon>Paenibacillus</taxon>
    </lineage>
</organism>
<feature type="region of interest" description="Disordered" evidence="1">
    <location>
        <begin position="21"/>
        <end position="46"/>
    </location>
</feature>
<protein>
    <submittedName>
        <fullName evidence="2">Uncharacterized protein</fullName>
    </submittedName>
</protein>